<reference evidence="7" key="1">
    <citation type="journal article" date="2014" name="Genome Announc.">
        <title>Draft genome sequence of the plant-pathogenic soil fungus Rhizoctonia solani anastomosis group 3 strain Rhs1AP.</title>
        <authorList>
            <person name="Cubeta M.A."/>
            <person name="Thomas E."/>
            <person name="Dean R.A."/>
            <person name="Jabaji S."/>
            <person name="Neate S.M."/>
            <person name="Tavantzis S."/>
            <person name="Toda T."/>
            <person name="Vilgalys R."/>
            <person name="Bharathan N."/>
            <person name="Fedorova-Abrams N."/>
            <person name="Pakala S.B."/>
            <person name="Pakala S.M."/>
            <person name="Zafar N."/>
            <person name="Joardar V."/>
            <person name="Losada L."/>
            <person name="Nierman W.C."/>
        </authorList>
    </citation>
    <scope>NUCLEOTIDE SEQUENCE [LARGE SCALE GENOMIC DNA]</scope>
    <source>
        <strain evidence="7">AG-3</strain>
    </source>
</reference>
<dbReference type="InterPro" id="IPR008972">
    <property type="entry name" value="Cupredoxin"/>
</dbReference>
<dbReference type="Pfam" id="PF07731">
    <property type="entry name" value="Cu-oxidase_2"/>
    <property type="match status" value="1"/>
</dbReference>
<name>X8IZE8_9AGAM</name>
<keyword evidence="4" id="KW-0325">Glycoprotein</keyword>
<dbReference type="InterPro" id="IPR045087">
    <property type="entry name" value="Cu-oxidase_fam"/>
</dbReference>
<dbReference type="InterPro" id="IPR011706">
    <property type="entry name" value="Cu-oxidase_C"/>
</dbReference>
<dbReference type="GO" id="GO:0005507">
    <property type="term" value="F:copper ion binding"/>
    <property type="evidence" value="ECO:0007669"/>
    <property type="project" value="InterPro"/>
</dbReference>
<evidence type="ECO:0000313" key="6">
    <source>
        <dbReference type="EMBL" id="EUC55027.1"/>
    </source>
</evidence>
<keyword evidence="2" id="KW-0479">Metal-binding</keyword>
<dbReference type="Proteomes" id="UP000030108">
    <property type="component" value="Unassembled WGS sequence"/>
</dbReference>
<evidence type="ECO:0000256" key="4">
    <source>
        <dbReference type="ARBA" id="ARBA00023180"/>
    </source>
</evidence>
<keyword evidence="3" id="KW-0560">Oxidoreductase</keyword>
<organism evidence="6 7">
    <name type="scientific">Rhizoctonia solani AG-3 Rhs1AP</name>
    <dbReference type="NCBI Taxonomy" id="1086054"/>
    <lineage>
        <taxon>Eukaryota</taxon>
        <taxon>Fungi</taxon>
        <taxon>Dikarya</taxon>
        <taxon>Basidiomycota</taxon>
        <taxon>Agaricomycotina</taxon>
        <taxon>Agaricomycetes</taxon>
        <taxon>Cantharellales</taxon>
        <taxon>Ceratobasidiaceae</taxon>
        <taxon>Rhizoctonia</taxon>
    </lineage>
</organism>
<dbReference type="EMBL" id="JATN01000322">
    <property type="protein sequence ID" value="EUC55027.1"/>
    <property type="molecule type" value="Genomic_DNA"/>
</dbReference>
<gene>
    <name evidence="6" type="ORF">RSOL_083890</name>
</gene>
<comment type="caution">
    <text evidence="6">The sequence shown here is derived from an EMBL/GenBank/DDBJ whole genome shotgun (WGS) entry which is preliminary data.</text>
</comment>
<protein>
    <submittedName>
        <fullName evidence="6">Multicopper oxidase</fullName>
    </submittedName>
</protein>
<dbReference type="CDD" id="cd13898">
    <property type="entry name" value="CuRO_3_Abr2_like"/>
    <property type="match status" value="1"/>
</dbReference>
<evidence type="ECO:0000313" key="7">
    <source>
        <dbReference type="Proteomes" id="UP000030108"/>
    </source>
</evidence>
<dbReference type="PANTHER" id="PTHR11709">
    <property type="entry name" value="MULTI-COPPER OXIDASE"/>
    <property type="match status" value="1"/>
</dbReference>
<evidence type="ECO:0000256" key="2">
    <source>
        <dbReference type="ARBA" id="ARBA00022723"/>
    </source>
</evidence>
<evidence type="ECO:0000256" key="1">
    <source>
        <dbReference type="ARBA" id="ARBA00010609"/>
    </source>
</evidence>
<dbReference type="Gene3D" id="2.60.40.420">
    <property type="entry name" value="Cupredoxins - blue copper proteins"/>
    <property type="match status" value="1"/>
</dbReference>
<evidence type="ECO:0000256" key="3">
    <source>
        <dbReference type="ARBA" id="ARBA00023002"/>
    </source>
</evidence>
<feature type="non-terminal residue" evidence="6">
    <location>
        <position position="423"/>
    </location>
</feature>
<dbReference type="GO" id="GO:0016491">
    <property type="term" value="F:oxidoreductase activity"/>
    <property type="evidence" value="ECO:0007669"/>
    <property type="project" value="UniProtKB-KW"/>
</dbReference>
<feature type="domain" description="Plastocyanin-like" evidence="5">
    <location>
        <begin position="287"/>
        <end position="404"/>
    </location>
</feature>
<sequence length="423" mass="47454">MHMAEPTPEDEITLNFVVEGDDIRTQLFEITVCLRNKFTRVRDVIQQVYWTKRQISIYDLILYKANLSLEQSRHAQLSDETLLWLTRRVASGWSSQLDVDEDLLHIIVRPTSRHIINTHMTITPSLPRTEFEQFIQKFEIDRSKFVQSVQAKKTSSAVVALPHNFLEQQGDNDFINIGSPVDKARLSIVLYHEVFGRFIRGLRSSHLHSEVYRHTEQHSPVPHLDQVEPGNPQAKDDLTQASLCYLSGDTLQRIKTNGAEADGVIAGTNLAYLLIMEISTGLDPKVYFSYKNGTLVDLIFTVTAGNPAAHPPHPMHKHGVKAWLLGSGTGAFPYATIDEAVKAGYDGINVKNPPLRDDFPTPADPTGQAWMAVRYRAVDPGPVILHCHIDPHLATGMVIVLLEGAEKLSNNLIPSYYISKNKP</sequence>
<evidence type="ECO:0000259" key="5">
    <source>
        <dbReference type="Pfam" id="PF07731"/>
    </source>
</evidence>
<proteinExistence type="inferred from homology"/>
<accession>X8IZE8</accession>
<dbReference type="PANTHER" id="PTHR11709:SF488">
    <property type="entry name" value="LACCASE-RELATED"/>
    <property type="match status" value="1"/>
</dbReference>
<comment type="similarity">
    <text evidence="1">Belongs to the multicopper oxidase family.</text>
</comment>
<dbReference type="AlphaFoldDB" id="X8IZE8"/>
<dbReference type="InterPro" id="IPR002355">
    <property type="entry name" value="Cu_oxidase_Cu_BS"/>
</dbReference>
<dbReference type="PROSITE" id="PS00080">
    <property type="entry name" value="MULTICOPPER_OXIDASE2"/>
    <property type="match status" value="1"/>
</dbReference>
<dbReference type="SUPFAM" id="SSF49503">
    <property type="entry name" value="Cupredoxins"/>
    <property type="match status" value="1"/>
</dbReference>